<name>U4LBG0_PYROM</name>
<gene>
    <name evidence="1" type="ORF">PCON_03175</name>
</gene>
<reference evidence="1 2" key="1">
    <citation type="journal article" date="2013" name="PLoS Genet.">
        <title>The genome and development-dependent transcriptomes of Pyronema confluens: a window into fungal evolution.</title>
        <authorList>
            <person name="Traeger S."/>
            <person name="Altegoer F."/>
            <person name="Freitag M."/>
            <person name="Gabaldon T."/>
            <person name="Kempken F."/>
            <person name="Kumar A."/>
            <person name="Marcet-Houben M."/>
            <person name="Poggeler S."/>
            <person name="Stajich J.E."/>
            <person name="Nowrousian M."/>
        </authorList>
    </citation>
    <scope>NUCLEOTIDE SEQUENCE [LARGE SCALE GENOMIC DNA]</scope>
    <source>
        <strain evidence="2">CBS 100304</strain>
        <tissue evidence="1">Vegetative mycelium</tissue>
    </source>
</reference>
<keyword evidence="2" id="KW-1185">Reference proteome</keyword>
<accession>U4LBG0</accession>
<dbReference type="AlphaFoldDB" id="U4LBG0"/>
<evidence type="ECO:0000313" key="2">
    <source>
        <dbReference type="Proteomes" id="UP000018144"/>
    </source>
</evidence>
<dbReference type="Proteomes" id="UP000018144">
    <property type="component" value="Unassembled WGS sequence"/>
</dbReference>
<sequence length="52" mass="6189">MDFVIDLTNNRLGIYESVQTFTFLYMQTVDHAKAVYFTDFVVLLTLQLQYDF</sequence>
<evidence type="ECO:0000313" key="1">
    <source>
        <dbReference type="EMBL" id="CCX16532.1"/>
    </source>
</evidence>
<proteinExistence type="predicted"/>
<protein>
    <submittedName>
        <fullName evidence="1">Uncharacterized protein</fullName>
    </submittedName>
</protein>
<organism evidence="1 2">
    <name type="scientific">Pyronema omphalodes (strain CBS 100304)</name>
    <name type="common">Pyronema confluens</name>
    <dbReference type="NCBI Taxonomy" id="1076935"/>
    <lineage>
        <taxon>Eukaryota</taxon>
        <taxon>Fungi</taxon>
        <taxon>Dikarya</taxon>
        <taxon>Ascomycota</taxon>
        <taxon>Pezizomycotina</taxon>
        <taxon>Pezizomycetes</taxon>
        <taxon>Pezizales</taxon>
        <taxon>Pyronemataceae</taxon>
        <taxon>Pyronema</taxon>
    </lineage>
</organism>
<dbReference type="EMBL" id="HF936418">
    <property type="protein sequence ID" value="CCX16532.1"/>
    <property type="molecule type" value="Genomic_DNA"/>
</dbReference>